<organism evidence="2 3">
    <name type="scientific">Saccharothrix mutabilis subsp. mutabilis</name>
    <dbReference type="NCBI Taxonomy" id="66855"/>
    <lineage>
        <taxon>Bacteria</taxon>
        <taxon>Bacillati</taxon>
        <taxon>Actinomycetota</taxon>
        <taxon>Actinomycetes</taxon>
        <taxon>Pseudonocardiales</taxon>
        <taxon>Pseudonocardiaceae</taxon>
        <taxon>Saccharothrix</taxon>
    </lineage>
</organism>
<feature type="compositionally biased region" description="Basic and acidic residues" evidence="1">
    <location>
        <begin position="62"/>
        <end position="79"/>
    </location>
</feature>
<evidence type="ECO:0000313" key="3">
    <source>
        <dbReference type="Proteomes" id="UP001500416"/>
    </source>
</evidence>
<comment type="caution">
    <text evidence="2">The sequence shown here is derived from an EMBL/GenBank/DDBJ whole genome shotgun (WGS) entry which is preliminary data.</text>
</comment>
<accession>A0ABN0UI71</accession>
<feature type="region of interest" description="Disordered" evidence="1">
    <location>
        <begin position="1"/>
        <end position="104"/>
    </location>
</feature>
<proteinExistence type="predicted"/>
<name>A0ABN0UI71_9PSEU</name>
<evidence type="ECO:0000256" key="1">
    <source>
        <dbReference type="SAM" id="MobiDB-lite"/>
    </source>
</evidence>
<gene>
    <name evidence="2" type="ORF">GCM10010492_59910</name>
</gene>
<protein>
    <submittedName>
        <fullName evidence="2">Uncharacterized protein</fullName>
    </submittedName>
</protein>
<feature type="compositionally biased region" description="Gly residues" evidence="1">
    <location>
        <begin position="19"/>
        <end position="29"/>
    </location>
</feature>
<dbReference type="Proteomes" id="UP001500416">
    <property type="component" value="Unassembled WGS sequence"/>
</dbReference>
<sequence>MIATAQSPTVRWEISSGARGEGGEVGVGVGEVAAGVDDDPDRRRPQGLQAGCGGENLEPPGEGDHGRHRDAQRQPRDEYVLDAIRAGGSTDAGALAETRVGSSR</sequence>
<keyword evidence="3" id="KW-1185">Reference proteome</keyword>
<dbReference type="EMBL" id="BAAABU010000019">
    <property type="protein sequence ID" value="GAA0251530.1"/>
    <property type="molecule type" value="Genomic_DNA"/>
</dbReference>
<reference evidence="2 3" key="1">
    <citation type="journal article" date="2019" name="Int. J. Syst. Evol. Microbiol.">
        <title>The Global Catalogue of Microorganisms (GCM) 10K type strain sequencing project: providing services to taxonomists for standard genome sequencing and annotation.</title>
        <authorList>
            <consortium name="The Broad Institute Genomics Platform"/>
            <consortium name="The Broad Institute Genome Sequencing Center for Infectious Disease"/>
            <person name="Wu L."/>
            <person name="Ma J."/>
        </authorList>
    </citation>
    <scope>NUCLEOTIDE SEQUENCE [LARGE SCALE GENOMIC DNA]</scope>
    <source>
        <strain evidence="2 3">JCM 3380</strain>
    </source>
</reference>
<evidence type="ECO:0000313" key="2">
    <source>
        <dbReference type="EMBL" id="GAA0251530.1"/>
    </source>
</evidence>